<accession>A0A850RFR6</accession>
<organism evidence="3 4">
    <name type="scientific">Allochromatium humboldtianum</name>
    <dbReference type="NCBI Taxonomy" id="504901"/>
    <lineage>
        <taxon>Bacteria</taxon>
        <taxon>Pseudomonadati</taxon>
        <taxon>Pseudomonadota</taxon>
        <taxon>Gammaproteobacteria</taxon>
        <taxon>Chromatiales</taxon>
        <taxon>Chromatiaceae</taxon>
        <taxon>Allochromatium</taxon>
    </lineage>
</organism>
<proteinExistence type="inferred from homology"/>
<keyword evidence="1" id="KW-0831">Ubiquinone biosynthesis</keyword>
<gene>
    <name evidence="1" type="primary">ubiT</name>
    <name evidence="3" type="ORF">HW932_04370</name>
</gene>
<dbReference type="RefSeq" id="WP_176975268.1">
    <property type="nucleotide sequence ID" value="NZ_JABZEO010000002.1"/>
</dbReference>
<comment type="similarity">
    <text evidence="1">Belongs to the UbiT family.</text>
</comment>
<sequence length="156" mass="17655">MSATQRFLYPLTFPLRLVPGTLHSRALAGILNQVMKEALAEGELDFLEGRRMAIEIDDIGLRYRLGLENGRIKGYGDEHPADASIAGGLHEFLLLAARREDADTLFFQRRLRMSGDTELGLYLKNFLDAFEPPARWAPMIRTLERLADMRLPGRKA</sequence>
<protein>
    <recommendedName>
        <fullName evidence="1">Ubiquinone biosynthesis accessory factor UbiT</fullName>
    </recommendedName>
</protein>
<dbReference type="SUPFAM" id="SSF55718">
    <property type="entry name" value="SCP-like"/>
    <property type="match status" value="1"/>
</dbReference>
<dbReference type="InterPro" id="IPR036527">
    <property type="entry name" value="SCP2_sterol-bd_dom_sf"/>
</dbReference>
<reference evidence="3 4" key="1">
    <citation type="submission" date="2020-06" db="EMBL/GenBank/DDBJ databases">
        <title>Whole-genome sequence of Allochromatium humboldtianum DSM 21881, type strain.</title>
        <authorList>
            <person name="Kyndt J.A."/>
            <person name="Meyer T.E."/>
        </authorList>
    </citation>
    <scope>NUCLEOTIDE SEQUENCE [LARGE SCALE GENOMIC DNA]</scope>
    <source>
        <strain evidence="3 4">DSM 21881</strain>
    </source>
</reference>
<comment type="caution">
    <text evidence="3">The sequence shown here is derived from an EMBL/GenBank/DDBJ whole genome shotgun (WGS) entry which is preliminary data.</text>
</comment>
<comment type="pathway">
    <text evidence="1">Cofactor biosynthesis; ubiquinone biosynthesis.</text>
</comment>
<evidence type="ECO:0000313" key="4">
    <source>
        <dbReference type="Proteomes" id="UP000592294"/>
    </source>
</evidence>
<dbReference type="EMBL" id="JABZEO010000002">
    <property type="protein sequence ID" value="NVZ08491.1"/>
    <property type="molecule type" value="Genomic_DNA"/>
</dbReference>
<feature type="domain" description="SCP2" evidence="2">
    <location>
        <begin position="32"/>
        <end position="128"/>
    </location>
</feature>
<dbReference type="GO" id="GO:0006744">
    <property type="term" value="P:ubiquinone biosynthetic process"/>
    <property type="evidence" value="ECO:0007669"/>
    <property type="project" value="UniProtKB-UniRule"/>
</dbReference>
<dbReference type="Proteomes" id="UP000592294">
    <property type="component" value="Unassembled WGS sequence"/>
</dbReference>
<name>A0A850RFR6_9GAMM</name>
<dbReference type="InterPro" id="IPR016830">
    <property type="entry name" value="UbiT"/>
</dbReference>
<dbReference type="InterPro" id="IPR003033">
    <property type="entry name" value="SCP2_sterol-bd_dom"/>
</dbReference>
<evidence type="ECO:0000256" key="1">
    <source>
        <dbReference type="HAMAP-Rule" id="MF_02231"/>
    </source>
</evidence>
<evidence type="ECO:0000259" key="2">
    <source>
        <dbReference type="Pfam" id="PF02036"/>
    </source>
</evidence>
<comment type="function">
    <text evidence="1">Required for O(2)-independent ubiquinone (coenzyme Q) biosynthesis. Likely functions as an accessory factor.</text>
</comment>
<dbReference type="HAMAP" id="MF_02231">
    <property type="entry name" value="UbiT"/>
    <property type="match status" value="1"/>
</dbReference>
<dbReference type="Gene3D" id="3.30.1050.10">
    <property type="entry name" value="SCP2 sterol-binding domain"/>
    <property type="match status" value="1"/>
</dbReference>
<dbReference type="UniPathway" id="UPA00232"/>
<dbReference type="AlphaFoldDB" id="A0A850RFR6"/>
<keyword evidence="4" id="KW-1185">Reference proteome</keyword>
<evidence type="ECO:0000313" key="3">
    <source>
        <dbReference type="EMBL" id="NVZ08491.1"/>
    </source>
</evidence>
<dbReference type="Pfam" id="PF02036">
    <property type="entry name" value="SCP2"/>
    <property type="match status" value="1"/>
</dbReference>